<accession>A0ABW3ZN60</accession>
<dbReference type="Pfam" id="PF03473">
    <property type="entry name" value="MOSC"/>
    <property type="match status" value="1"/>
</dbReference>
<feature type="domain" description="MOSC" evidence="1">
    <location>
        <begin position="28"/>
        <end position="183"/>
    </location>
</feature>
<dbReference type="InterPro" id="IPR052716">
    <property type="entry name" value="MOSC_domain"/>
</dbReference>
<gene>
    <name evidence="2" type="ORF">ACFQ4E_18430</name>
</gene>
<evidence type="ECO:0000313" key="2">
    <source>
        <dbReference type="EMBL" id="MFD1344413.1"/>
    </source>
</evidence>
<dbReference type="SUPFAM" id="SSF50800">
    <property type="entry name" value="PK beta-barrel domain-like"/>
    <property type="match status" value="1"/>
</dbReference>
<reference evidence="3" key="1">
    <citation type="journal article" date="2019" name="Int. J. Syst. Evol. Microbiol.">
        <title>The Global Catalogue of Microorganisms (GCM) 10K type strain sequencing project: providing services to taxonomists for standard genome sequencing and annotation.</title>
        <authorList>
            <consortium name="The Broad Institute Genomics Platform"/>
            <consortium name="The Broad Institute Genome Sequencing Center for Infectious Disease"/>
            <person name="Wu L."/>
            <person name="Ma J."/>
        </authorList>
    </citation>
    <scope>NUCLEOTIDE SEQUENCE [LARGE SCALE GENOMIC DNA]</scope>
    <source>
        <strain evidence="3">CCUG 62953</strain>
    </source>
</reference>
<dbReference type="PANTHER" id="PTHR36930:SF1">
    <property type="entry name" value="MOSC DOMAIN-CONTAINING PROTEIN"/>
    <property type="match status" value="1"/>
</dbReference>
<comment type="caution">
    <text evidence="2">The sequence shown here is derived from an EMBL/GenBank/DDBJ whole genome shotgun (WGS) entry which is preliminary data.</text>
</comment>
<dbReference type="Gene3D" id="2.40.33.20">
    <property type="entry name" value="PK beta-barrel domain-like"/>
    <property type="match status" value="1"/>
</dbReference>
<dbReference type="PANTHER" id="PTHR36930">
    <property type="entry name" value="METAL-SULFUR CLUSTER BIOSYNTHESIS PROTEINS YUAD-RELATED"/>
    <property type="match status" value="1"/>
</dbReference>
<dbReference type="Proteomes" id="UP001597135">
    <property type="component" value="Unassembled WGS sequence"/>
</dbReference>
<dbReference type="PROSITE" id="PS51340">
    <property type="entry name" value="MOSC"/>
    <property type="match status" value="1"/>
</dbReference>
<protein>
    <submittedName>
        <fullName evidence="2">MOSC domain-containing protein</fullName>
    </submittedName>
</protein>
<dbReference type="InterPro" id="IPR005302">
    <property type="entry name" value="MoCF_Sase_C"/>
</dbReference>
<dbReference type="InterPro" id="IPR011037">
    <property type="entry name" value="Pyrv_Knase-like_insert_dom_sf"/>
</dbReference>
<dbReference type="RefSeq" id="WP_386805994.1">
    <property type="nucleotide sequence ID" value="NZ_JBHTMU010000049.1"/>
</dbReference>
<sequence length="201" mass="21837">MPALLPTEFSGKIVWLGRVDPDASGIQAKAVETLALDWEGIPGARHSGLNRPSCGRLTRQYSRGTEIRNTRQLSILSAEETSEVARRLKLDRLDPVLLGATVVLRGLPDLSHLPPSSRLQLSDGGMLVVDMQNRPCHLPAREIETVHPGAGGSYKTASKGLRGITAWVERPGTLSLGDSLRLHIPDQRGWEFLGEARNPSA</sequence>
<keyword evidence="3" id="KW-1185">Reference proteome</keyword>
<dbReference type="EMBL" id="JBHTMU010000049">
    <property type="protein sequence ID" value="MFD1344413.1"/>
    <property type="molecule type" value="Genomic_DNA"/>
</dbReference>
<organism evidence="2 3">
    <name type="scientific">Litorisediminicola beolgyonensis</name>
    <dbReference type="NCBI Taxonomy" id="1173614"/>
    <lineage>
        <taxon>Bacteria</taxon>
        <taxon>Pseudomonadati</taxon>
        <taxon>Pseudomonadota</taxon>
        <taxon>Alphaproteobacteria</taxon>
        <taxon>Rhodobacterales</taxon>
        <taxon>Paracoccaceae</taxon>
        <taxon>Litorisediminicola</taxon>
    </lineage>
</organism>
<evidence type="ECO:0000313" key="3">
    <source>
        <dbReference type="Proteomes" id="UP001597135"/>
    </source>
</evidence>
<name>A0ABW3ZN60_9RHOB</name>
<proteinExistence type="predicted"/>
<evidence type="ECO:0000259" key="1">
    <source>
        <dbReference type="PROSITE" id="PS51340"/>
    </source>
</evidence>